<dbReference type="STRING" id="857340.A0A086TAK8"/>
<dbReference type="AlphaFoldDB" id="A0A086TAK8"/>
<evidence type="ECO:0000259" key="9">
    <source>
        <dbReference type="Pfam" id="PF13802"/>
    </source>
</evidence>
<dbReference type="CDD" id="cd06593">
    <property type="entry name" value="GH31_xylosidase_YicI"/>
    <property type="match status" value="1"/>
</dbReference>
<comment type="caution">
    <text evidence="11">The sequence shown here is derived from an EMBL/GenBank/DDBJ whole genome shotgun (WGS) entry which is preliminary data.</text>
</comment>
<reference evidence="12" key="1">
    <citation type="journal article" date="2014" name="Genome Announc.">
        <title>Genome sequence and annotation of Acremonium chrysogenum, producer of the beta-lactam antibiotic cephalosporin C.</title>
        <authorList>
            <person name="Terfehr D."/>
            <person name="Dahlmann T.A."/>
            <person name="Specht T."/>
            <person name="Zadra I."/>
            <person name="Kuernsteiner H."/>
            <person name="Kueck U."/>
        </authorList>
    </citation>
    <scope>NUCLEOTIDE SEQUENCE [LARGE SCALE GENOMIC DNA]</scope>
    <source>
        <strain evidence="12">ATCC 11550 / CBS 779.69 / DSM 880 / IAM 14645 / JCM 23072 / IMI 49137</strain>
    </source>
</reference>
<evidence type="ECO:0000259" key="8">
    <source>
        <dbReference type="Pfam" id="PF01055"/>
    </source>
</evidence>
<accession>A0A086TAK8</accession>
<dbReference type="Gene3D" id="3.20.20.80">
    <property type="entry name" value="Glycosidases"/>
    <property type="match status" value="1"/>
</dbReference>
<dbReference type="NCBIfam" id="NF007940">
    <property type="entry name" value="PRK10658.1"/>
    <property type="match status" value="1"/>
</dbReference>
<dbReference type="HOGENOM" id="CLU_000631_10_0_1"/>
<evidence type="ECO:0000256" key="3">
    <source>
        <dbReference type="ARBA" id="ARBA00023295"/>
    </source>
</evidence>
<dbReference type="InterPro" id="IPR000322">
    <property type="entry name" value="Glyco_hydro_31_TIM"/>
</dbReference>
<organism evidence="11 12">
    <name type="scientific">Hapsidospora chrysogenum (strain ATCC 11550 / CBS 779.69 / DSM 880 / IAM 14645 / JCM 23072 / IMI 49137)</name>
    <name type="common">Acremonium chrysogenum</name>
    <dbReference type="NCBI Taxonomy" id="857340"/>
    <lineage>
        <taxon>Eukaryota</taxon>
        <taxon>Fungi</taxon>
        <taxon>Dikarya</taxon>
        <taxon>Ascomycota</taxon>
        <taxon>Pezizomycotina</taxon>
        <taxon>Sordariomycetes</taxon>
        <taxon>Hypocreomycetidae</taxon>
        <taxon>Hypocreales</taxon>
        <taxon>Bionectriaceae</taxon>
        <taxon>Hapsidospora</taxon>
    </lineage>
</organism>
<dbReference type="SUPFAM" id="SSF51445">
    <property type="entry name" value="(Trans)glycosidases"/>
    <property type="match status" value="1"/>
</dbReference>
<dbReference type="Pfam" id="PF21365">
    <property type="entry name" value="Glyco_hydro_31_3rd"/>
    <property type="match status" value="1"/>
</dbReference>
<name>A0A086TAK8_HAPC1</name>
<dbReference type="InterPro" id="IPR025887">
    <property type="entry name" value="Glyco_hydro_31_N_dom"/>
</dbReference>
<protein>
    <recommendedName>
        <fullName evidence="5">alpha-D-xyloside xylohydrolase</fullName>
        <ecNumber evidence="5">3.2.1.177</ecNumber>
    </recommendedName>
</protein>
<dbReference type="SUPFAM" id="SSF117125">
    <property type="entry name" value="Putative glucosidase YicI, C-terminal domain"/>
    <property type="match status" value="1"/>
</dbReference>
<dbReference type="GO" id="GO:0061634">
    <property type="term" value="F:alpha-D-xyloside xylohydrolase"/>
    <property type="evidence" value="ECO:0007669"/>
    <property type="project" value="UniProtKB-EC"/>
</dbReference>
<evidence type="ECO:0000313" key="11">
    <source>
        <dbReference type="EMBL" id="KFH46390.1"/>
    </source>
</evidence>
<feature type="domain" description="Glycoside hydrolase family 31 N-terminal" evidence="9">
    <location>
        <begin position="59"/>
        <end position="238"/>
    </location>
</feature>
<dbReference type="EC" id="3.2.1.177" evidence="5"/>
<evidence type="ECO:0000256" key="6">
    <source>
        <dbReference type="RuleBase" id="RU361185"/>
    </source>
</evidence>
<dbReference type="SUPFAM" id="SSF51011">
    <property type="entry name" value="Glycosyl hydrolase domain"/>
    <property type="match status" value="1"/>
</dbReference>
<dbReference type="Gene3D" id="2.60.40.1760">
    <property type="entry name" value="glycosyl hydrolase (family 31)"/>
    <property type="match status" value="1"/>
</dbReference>
<keyword evidence="12" id="KW-1185">Reference proteome</keyword>
<evidence type="ECO:0000256" key="1">
    <source>
        <dbReference type="ARBA" id="ARBA00007806"/>
    </source>
</evidence>
<dbReference type="InterPro" id="IPR011013">
    <property type="entry name" value="Gal_mutarotase_sf_dom"/>
</dbReference>
<dbReference type="Proteomes" id="UP000029964">
    <property type="component" value="Unassembled WGS sequence"/>
</dbReference>
<evidence type="ECO:0000256" key="7">
    <source>
        <dbReference type="SAM" id="MobiDB-lite"/>
    </source>
</evidence>
<comment type="similarity">
    <text evidence="1 6">Belongs to the glycosyl hydrolase 31 family.</text>
</comment>
<dbReference type="SUPFAM" id="SSF74650">
    <property type="entry name" value="Galactose mutarotase-like"/>
    <property type="match status" value="1"/>
</dbReference>
<proteinExistence type="inferred from homology"/>
<dbReference type="InterPro" id="IPR017853">
    <property type="entry name" value="GH"/>
</dbReference>
<dbReference type="GO" id="GO:0005975">
    <property type="term" value="P:carbohydrate metabolic process"/>
    <property type="evidence" value="ECO:0007669"/>
    <property type="project" value="InterPro"/>
</dbReference>
<dbReference type="Pfam" id="PF01055">
    <property type="entry name" value="Glyco_hydro_31_2nd"/>
    <property type="match status" value="1"/>
</dbReference>
<dbReference type="GO" id="GO:0030246">
    <property type="term" value="F:carbohydrate binding"/>
    <property type="evidence" value="ECO:0007669"/>
    <property type="project" value="InterPro"/>
</dbReference>
<dbReference type="Pfam" id="PF13802">
    <property type="entry name" value="Gal_mutarotas_2"/>
    <property type="match status" value="1"/>
</dbReference>
<feature type="region of interest" description="Disordered" evidence="7">
    <location>
        <begin position="90"/>
        <end position="112"/>
    </location>
</feature>
<dbReference type="PANTHER" id="PTHR43053:SF4">
    <property type="entry name" value="MYOGENESIS-REGULATING GLYCOSIDASE"/>
    <property type="match status" value="1"/>
</dbReference>
<evidence type="ECO:0000256" key="4">
    <source>
        <dbReference type="ARBA" id="ARBA00052064"/>
    </source>
</evidence>
<evidence type="ECO:0000256" key="5">
    <source>
        <dbReference type="ARBA" id="ARBA00066962"/>
    </source>
</evidence>
<dbReference type="PANTHER" id="PTHR43053">
    <property type="entry name" value="GLYCOSIDASE FAMILY 31"/>
    <property type="match status" value="1"/>
</dbReference>
<feature type="domain" description="Glycosyl hydrolase family 31 C-terminal" evidence="10">
    <location>
        <begin position="620"/>
        <end position="701"/>
    </location>
</feature>
<dbReference type="Gene3D" id="2.60.40.1180">
    <property type="entry name" value="Golgi alpha-mannosidase II"/>
    <property type="match status" value="1"/>
</dbReference>
<dbReference type="FunFam" id="3.20.20.80:FF:000053">
    <property type="entry name" value="Alpha-xylosidase YicI"/>
    <property type="match status" value="1"/>
</dbReference>
<dbReference type="InterPro" id="IPR013780">
    <property type="entry name" value="Glyco_hydro_b"/>
</dbReference>
<sequence length="783" mass="87019">MVQLRDGMWLPAEGVSTEYAEEVYDIAPLGDGQGLSLLCPVKQILRRGHALNTPTVTLDVKAEFDGIISLESTHWAGAQNNGPHFDLFPDGKPSSAQAKITESDDKGTTLSSGSLSATIDPAPHKFGIKFHSTDGTRQLTNLGSRSLGFAYTPAPSTPMQLGDMRDFRHYMFFQTNLSVGESIHGLGERFTAWNKVGQSVSLWNADGGTSSDQAYKNVPFWMSNRGYGVFVDNPGRVEYQIGSERATRVQTSIEGQRIKWYIIYGPSPKEVLKKYSILTGRPGKVPGWSFGLWLTTSFTTNYDEATVRSFLEGMKARDSPVDVFHYDCHWMKAFTWTDFVFDAERFPDPKGSIARLKEEGLCKKVCVWINPYIAQHGAVFKHAAERGYLLKRKNGDIFQWDLWQAGMGILDVTNPEARQWYADCLNRLFDMGVDSLKTDFGERIPSLDVQWHDPTADPHKMHNHYAFQYNQLVYETLQKRYGNDEAVLFARAATAGTQRFPLVWGGDCESTPEALAESIRGGLSMGMSGFAFWSCDIGGFEGSPPPWVYKRWVAMGLLCSHSRLHGSASYRVPWVVDDDDATEEGCSRTLAKWTSLKTRLMPYVYAQAIEAIDGGIPLSLRSLALEFPDDPTAWYIDRQFMVGSQILAAPVFEESGEVEFYLPKGKWTSYFTNEARTGPGWFREKHAFGTLPLYVRENTILVLGNRGQSGSVYDYTADAEVALYHVVPGAKTTVVDYDGKVVGELEVGSDGKLKDTSALKGHVQVSEGGRSLEGDAPVSIVAL</sequence>
<evidence type="ECO:0000256" key="2">
    <source>
        <dbReference type="ARBA" id="ARBA00022801"/>
    </source>
</evidence>
<feature type="domain" description="Glycoside hydrolase family 31 TIM barrel" evidence="8">
    <location>
        <begin position="285"/>
        <end position="606"/>
    </location>
</feature>
<gene>
    <name evidence="11" type="ORF">ACRE_028080</name>
</gene>
<comment type="catalytic activity">
    <reaction evidence="4">
        <text>Hydrolysis of terminal, non-reducing alpha-D-xylose residues with release of alpha-D-xylose.</text>
        <dbReference type="EC" id="3.2.1.177"/>
    </reaction>
</comment>
<dbReference type="InterPro" id="IPR048395">
    <property type="entry name" value="Glyco_hydro_31_C"/>
</dbReference>
<evidence type="ECO:0000313" key="12">
    <source>
        <dbReference type="Proteomes" id="UP000029964"/>
    </source>
</evidence>
<keyword evidence="3 6" id="KW-0326">Glycosidase</keyword>
<dbReference type="EMBL" id="JPKY01000020">
    <property type="protein sequence ID" value="KFH46390.1"/>
    <property type="molecule type" value="Genomic_DNA"/>
</dbReference>
<keyword evidence="2 6" id="KW-0378">Hydrolase</keyword>
<dbReference type="InterPro" id="IPR050985">
    <property type="entry name" value="Alpha-glycosidase_related"/>
</dbReference>
<dbReference type="CDD" id="cd14752">
    <property type="entry name" value="GH31_N"/>
    <property type="match status" value="1"/>
</dbReference>
<dbReference type="OrthoDB" id="1334205at2759"/>
<evidence type="ECO:0000259" key="10">
    <source>
        <dbReference type="Pfam" id="PF21365"/>
    </source>
</evidence>